<comment type="function">
    <text evidence="4 5">Required for flagellar hook formation. May act as a scaffolding protein.</text>
</comment>
<dbReference type="Pfam" id="PF13861">
    <property type="entry name" value="FLgD_tudor"/>
    <property type="match status" value="1"/>
</dbReference>
<comment type="caution">
    <text evidence="8">The sequence shown here is derived from an EMBL/GenBank/DDBJ whole genome shotgun (WGS) entry which is preliminary data.</text>
</comment>
<evidence type="ECO:0000259" key="6">
    <source>
        <dbReference type="Pfam" id="PF13860"/>
    </source>
</evidence>
<feature type="domain" description="FlgD Tudor-like" evidence="7">
    <location>
        <begin position="90"/>
        <end position="222"/>
    </location>
</feature>
<dbReference type="InterPro" id="IPR025963">
    <property type="entry name" value="FLgD_Tudor"/>
</dbReference>
<dbReference type="InterPro" id="IPR005648">
    <property type="entry name" value="FlgD"/>
</dbReference>
<evidence type="ECO:0000313" key="8">
    <source>
        <dbReference type="EMBL" id="MFD2207968.1"/>
    </source>
</evidence>
<keyword evidence="3 5" id="KW-1005">Bacterial flagellum biogenesis</keyword>
<feature type="domain" description="FlgD/Vpr Ig-like" evidence="6">
    <location>
        <begin position="117"/>
        <end position="182"/>
    </location>
</feature>
<proteinExistence type="inferred from homology"/>
<accession>A0ABW5BPA1</accession>
<evidence type="ECO:0000313" key="9">
    <source>
        <dbReference type="Proteomes" id="UP001597294"/>
    </source>
</evidence>
<evidence type="ECO:0000256" key="2">
    <source>
        <dbReference type="ARBA" id="ARBA00016013"/>
    </source>
</evidence>
<dbReference type="EMBL" id="JBHUII010000013">
    <property type="protein sequence ID" value="MFD2207968.1"/>
    <property type="molecule type" value="Genomic_DNA"/>
</dbReference>
<keyword evidence="9" id="KW-1185">Reference proteome</keyword>
<evidence type="ECO:0000256" key="4">
    <source>
        <dbReference type="ARBA" id="ARBA00024746"/>
    </source>
</evidence>
<dbReference type="Proteomes" id="UP001597294">
    <property type="component" value="Unassembled WGS sequence"/>
</dbReference>
<evidence type="ECO:0000256" key="1">
    <source>
        <dbReference type="ARBA" id="ARBA00010577"/>
    </source>
</evidence>
<reference evidence="9" key="1">
    <citation type="journal article" date="2019" name="Int. J. Syst. Evol. Microbiol.">
        <title>The Global Catalogue of Microorganisms (GCM) 10K type strain sequencing project: providing services to taxonomists for standard genome sequencing and annotation.</title>
        <authorList>
            <consortium name="The Broad Institute Genomics Platform"/>
            <consortium name="The Broad Institute Genome Sequencing Center for Infectious Disease"/>
            <person name="Wu L."/>
            <person name="Ma J."/>
        </authorList>
    </citation>
    <scope>NUCLEOTIDE SEQUENCE [LARGE SCALE GENOMIC DNA]</scope>
    <source>
        <strain evidence="9">CGMCC 4.7192</strain>
    </source>
</reference>
<gene>
    <name evidence="8" type="ORF">ACFSKO_20315</name>
</gene>
<keyword evidence="8" id="KW-0282">Flagellum</keyword>
<dbReference type="Gene3D" id="2.60.40.4070">
    <property type="match status" value="1"/>
</dbReference>
<comment type="similarity">
    <text evidence="1 5">Belongs to the FlgD family.</text>
</comment>
<dbReference type="Pfam" id="PF03963">
    <property type="entry name" value="FlgD"/>
    <property type="match status" value="1"/>
</dbReference>
<organism evidence="8 9">
    <name type="scientific">Kiloniella antarctica</name>
    <dbReference type="NCBI Taxonomy" id="1550907"/>
    <lineage>
        <taxon>Bacteria</taxon>
        <taxon>Pseudomonadati</taxon>
        <taxon>Pseudomonadota</taxon>
        <taxon>Alphaproteobacteria</taxon>
        <taxon>Rhodospirillales</taxon>
        <taxon>Kiloniellaceae</taxon>
        <taxon>Kiloniella</taxon>
    </lineage>
</organism>
<evidence type="ECO:0000256" key="3">
    <source>
        <dbReference type="ARBA" id="ARBA00022795"/>
    </source>
</evidence>
<dbReference type="Pfam" id="PF13860">
    <property type="entry name" value="FlgD_ig"/>
    <property type="match status" value="1"/>
</dbReference>
<keyword evidence="8" id="KW-0969">Cilium</keyword>
<dbReference type="Gene3D" id="2.30.30.910">
    <property type="match status" value="1"/>
</dbReference>
<dbReference type="RefSeq" id="WP_380255131.1">
    <property type="nucleotide sequence ID" value="NZ_JBHUII010000013.1"/>
</dbReference>
<dbReference type="InterPro" id="IPR025965">
    <property type="entry name" value="FlgD/Vpr_Ig-like"/>
</dbReference>
<name>A0ABW5BPA1_9PROT</name>
<evidence type="ECO:0000259" key="7">
    <source>
        <dbReference type="Pfam" id="PF13861"/>
    </source>
</evidence>
<protein>
    <recommendedName>
        <fullName evidence="2 5">Basal-body rod modification protein FlgD</fullName>
    </recommendedName>
</protein>
<sequence length="235" mass="24965">METAVNTPAPVNGVTYKSTGGDSDLTGGNSLNDTFDMFLKLLTTQLKYQDPLDPTDNNEFVNQLTQFSQTEAAIGTNTKLDSLIALQNNSQLSSALDYVGKEVRADSIVLNLEDDGSDIIYALSGNSDKTEIKIIDSTGETVRTLQGSKTSGQHEIHWDGKDADGNTLENGLYGFAVVATDKDGQTIQTAQGIQGTVTGIQLNSGQVVLNMGEVEIPITSVQAIIQKPTTTTGST</sequence>
<keyword evidence="8" id="KW-0966">Cell projection</keyword>
<evidence type="ECO:0000256" key="5">
    <source>
        <dbReference type="RuleBase" id="RU362076"/>
    </source>
</evidence>